<dbReference type="AlphaFoldDB" id="T1H0B4"/>
<organism evidence="1 2">
    <name type="scientific">Megaselia scalaris</name>
    <name type="common">Humpbacked fly</name>
    <name type="synonym">Phora scalaris</name>
    <dbReference type="NCBI Taxonomy" id="36166"/>
    <lineage>
        <taxon>Eukaryota</taxon>
        <taxon>Metazoa</taxon>
        <taxon>Ecdysozoa</taxon>
        <taxon>Arthropoda</taxon>
        <taxon>Hexapoda</taxon>
        <taxon>Insecta</taxon>
        <taxon>Pterygota</taxon>
        <taxon>Neoptera</taxon>
        <taxon>Endopterygota</taxon>
        <taxon>Diptera</taxon>
        <taxon>Brachycera</taxon>
        <taxon>Muscomorpha</taxon>
        <taxon>Platypezoidea</taxon>
        <taxon>Phoridae</taxon>
        <taxon>Megaseliini</taxon>
        <taxon>Megaselia</taxon>
    </lineage>
</organism>
<evidence type="ECO:0000313" key="2">
    <source>
        <dbReference type="Proteomes" id="UP000015102"/>
    </source>
</evidence>
<proteinExistence type="predicted"/>
<reference evidence="1" key="2">
    <citation type="submission" date="2015-06" db="UniProtKB">
        <authorList>
            <consortium name="EnsemblMetazoa"/>
        </authorList>
    </citation>
    <scope>IDENTIFICATION</scope>
</reference>
<sequence>MPNINLTTLRLPVNNIHEDSVRTAMSGSRYHVELNVERPLLLEYPDHWLFSSPRIAHKKFLRVVSPTEKKEYSQFFCIGHM</sequence>
<keyword evidence="2" id="KW-1185">Reference proteome</keyword>
<dbReference type="EMBL" id="CAQQ02386651">
    <property type="status" value="NOT_ANNOTATED_CDS"/>
    <property type="molecule type" value="Genomic_DNA"/>
</dbReference>
<protein>
    <submittedName>
        <fullName evidence="1">Uncharacterized protein</fullName>
    </submittedName>
</protein>
<dbReference type="EMBL" id="CAQQ02386652">
    <property type="status" value="NOT_ANNOTATED_CDS"/>
    <property type="molecule type" value="Genomic_DNA"/>
</dbReference>
<name>T1H0B4_MEGSC</name>
<evidence type="ECO:0000313" key="1">
    <source>
        <dbReference type="EnsemblMetazoa" id="MESCA009588-PA"/>
    </source>
</evidence>
<reference evidence="2" key="1">
    <citation type="submission" date="2013-02" db="EMBL/GenBank/DDBJ databases">
        <authorList>
            <person name="Hughes D."/>
        </authorList>
    </citation>
    <scope>NUCLEOTIDE SEQUENCE</scope>
    <source>
        <strain>Durham</strain>
        <strain evidence="2">NC isolate 2 -- Noor lab</strain>
    </source>
</reference>
<dbReference type="EnsemblMetazoa" id="MESCA009588-RA">
    <property type="protein sequence ID" value="MESCA009588-PA"/>
    <property type="gene ID" value="MESCA009588"/>
</dbReference>
<dbReference type="HOGENOM" id="CLU_2576574_0_0_1"/>
<accession>T1H0B4</accession>
<dbReference type="Proteomes" id="UP000015102">
    <property type="component" value="Unassembled WGS sequence"/>
</dbReference>